<gene>
    <name evidence="15" type="ORF">J2T07_001366</name>
</gene>
<comment type="caution">
    <text evidence="15">The sequence shown here is derived from an EMBL/GenBank/DDBJ whole genome shotgun (WGS) entry which is preliminary data.</text>
</comment>
<proteinExistence type="inferred from homology"/>
<dbReference type="Gene3D" id="3.40.50.10840">
    <property type="entry name" value="Putative sugar-binding, N-terminal domain"/>
    <property type="match status" value="1"/>
</dbReference>
<dbReference type="InterPro" id="IPR037051">
    <property type="entry name" value="4-carb_acid_sugar_kinase_N_sf"/>
</dbReference>
<dbReference type="SUPFAM" id="SSF142764">
    <property type="entry name" value="YgbK-like"/>
    <property type="match status" value="1"/>
</dbReference>
<accession>A0ABT9SXC3</accession>
<organism evidence="15 16">
    <name type="scientific">Luteibacter jiangsuensis</name>
    <dbReference type="NCBI Taxonomy" id="637577"/>
    <lineage>
        <taxon>Bacteria</taxon>
        <taxon>Pseudomonadati</taxon>
        <taxon>Pseudomonadota</taxon>
        <taxon>Gammaproteobacteria</taxon>
        <taxon>Lysobacterales</taxon>
        <taxon>Rhodanobacteraceae</taxon>
        <taxon>Luteibacter</taxon>
    </lineage>
</organism>
<evidence type="ECO:0000256" key="7">
    <source>
        <dbReference type="ARBA" id="ARBA00035898"/>
    </source>
</evidence>
<dbReference type="Gene3D" id="3.40.980.20">
    <property type="entry name" value="Four-carbon acid sugar kinase, nucleotide binding domain"/>
    <property type="match status" value="1"/>
</dbReference>
<evidence type="ECO:0000259" key="13">
    <source>
        <dbReference type="Pfam" id="PF07005"/>
    </source>
</evidence>
<reference evidence="15 16" key="1">
    <citation type="submission" date="2023-07" db="EMBL/GenBank/DDBJ databases">
        <title>Sorghum-associated microbial communities from plants grown in Nebraska, USA.</title>
        <authorList>
            <person name="Schachtman D."/>
        </authorList>
    </citation>
    <scope>NUCLEOTIDE SEQUENCE [LARGE SCALE GENOMIC DNA]</scope>
    <source>
        <strain evidence="15 16">CC60</strain>
    </source>
</reference>
<dbReference type="InterPro" id="IPR031475">
    <property type="entry name" value="NBD_C"/>
</dbReference>
<evidence type="ECO:0000256" key="10">
    <source>
        <dbReference type="ARBA" id="ARBA00039095"/>
    </source>
</evidence>
<evidence type="ECO:0000313" key="15">
    <source>
        <dbReference type="EMBL" id="MDQ0009189.1"/>
    </source>
</evidence>
<evidence type="ECO:0000259" key="14">
    <source>
        <dbReference type="Pfam" id="PF17042"/>
    </source>
</evidence>
<keyword evidence="5" id="KW-0067">ATP-binding</keyword>
<dbReference type="EC" id="2.7.1.217" evidence="10"/>
<dbReference type="NCBIfam" id="NF043035">
    <property type="entry name" value="OxoTetrKin"/>
    <property type="match status" value="1"/>
</dbReference>
<dbReference type="InterPro" id="IPR042213">
    <property type="entry name" value="NBD_C_sf"/>
</dbReference>
<comment type="catalytic activity">
    <reaction evidence="8">
        <text>3-dehydro-D-erythronate + ATP = 3-dehydro-4-O-phospho-D-erythronate + ADP + H(+)</text>
        <dbReference type="Rhea" id="RHEA:52556"/>
        <dbReference type="ChEBI" id="CHEBI:15378"/>
        <dbReference type="ChEBI" id="CHEBI:30616"/>
        <dbReference type="ChEBI" id="CHEBI:57958"/>
        <dbReference type="ChEBI" id="CHEBI:136593"/>
        <dbReference type="ChEBI" id="CHEBI:456216"/>
        <dbReference type="EC" id="2.7.1.217"/>
    </reaction>
</comment>
<evidence type="ECO:0000256" key="5">
    <source>
        <dbReference type="ARBA" id="ARBA00022840"/>
    </source>
</evidence>
<comment type="similarity">
    <text evidence="1">Belongs to the four-carbon acid sugar kinase family.</text>
</comment>
<evidence type="ECO:0000256" key="12">
    <source>
        <dbReference type="ARBA" id="ARBA00041377"/>
    </source>
</evidence>
<evidence type="ECO:0000256" key="1">
    <source>
        <dbReference type="ARBA" id="ARBA00005715"/>
    </source>
</evidence>
<evidence type="ECO:0000256" key="9">
    <source>
        <dbReference type="ARBA" id="ARBA00037335"/>
    </source>
</evidence>
<dbReference type="Proteomes" id="UP001237737">
    <property type="component" value="Unassembled WGS sequence"/>
</dbReference>
<dbReference type="RefSeq" id="WP_306848455.1">
    <property type="nucleotide sequence ID" value="NZ_JAUSSK010000002.1"/>
</dbReference>
<protein>
    <recommendedName>
        <fullName evidence="11">3-oxo-tetronate kinase</fullName>
        <ecNumber evidence="10">2.7.1.217</ecNumber>
    </recommendedName>
    <alternativeName>
        <fullName evidence="12">3-dehydrotetronate 4-kinase</fullName>
    </alternativeName>
</protein>
<evidence type="ECO:0000256" key="3">
    <source>
        <dbReference type="ARBA" id="ARBA00022741"/>
    </source>
</evidence>
<sequence length="422" mass="44355">MSLSMGAIADDYTGASDLASTLSSNGLRVIQTIGVPADDMELPDVDAVVVALKSRSIAAAEAVRQSLDAERWLRARGASHVLFKVCSTFDSTARGNIGPVTDALAERTGAMPLVCPAFPRNRRTVYQGHLFVGGDRLDESPLKDHPVTPMRDSSLVRLMATQSRRPVALLPLAVVRDGDDAVRAELVRLRVQGVGSVIADAVFDTDLEVLGRVALDDTLSTGASGLGLGLARALARARAVDSDVLSMAGSPDLRGSLVLAGSCSAVTLEQLDIAERDLPVLRLDSEALLSGHGDIADATAWARRRLAEGPAVIATSAPPDRVLELQARHGAKRVSEVLEDALADIALRLATEGLSRLIVAGGETSGAVVDRLGIEAFLIGHELAPGVPVLFALGRRHADLRLVLKSGNFGGPDFFVDALRAE</sequence>
<comment type="catalytic activity">
    <reaction evidence="7">
        <text>3-dehydro-L-erythronate + ATP = 3-dehydro-4-O-phospho-L-erythronate + ADP + H(+)</text>
        <dbReference type="Rhea" id="RHEA:52552"/>
        <dbReference type="ChEBI" id="CHEBI:15378"/>
        <dbReference type="ChEBI" id="CHEBI:30616"/>
        <dbReference type="ChEBI" id="CHEBI:136592"/>
        <dbReference type="ChEBI" id="CHEBI:136670"/>
        <dbReference type="ChEBI" id="CHEBI:456216"/>
        <dbReference type="EC" id="2.7.1.217"/>
    </reaction>
</comment>
<dbReference type="EMBL" id="JAUSSK010000002">
    <property type="protein sequence ID" value="MDQ0009189.1"/>
    <property type="molecule type" value="Genomic_DNA"/>
</dbReference>
<evidence type="ECO:0000256" key="2">
    <source>
        <dbReference type="ARBA" id="ARBA00022679"/>
    </source>
</evidence>
<evidence type="ECO:0000256" key="8">
    <source>
        <dbReference type="ARBA" id="ARBA00036346"/>
    </source>
</evidence>
<dbReference type="Pfam" id="PF17042">
    <property type="entry name" value="NBD_C"/>
    <property type="match status" value="1"/>
</dbReference>
<keyword evidence="16" id="KW-1185">Reference proteome</keyword>
<dbReference type="InterPro" id="IPR050007">
    <property type="entry name" value="OtnK"/>
</dbReference>
<feature type="domain" description="Four-carbon acid sugar kinase N-terminal" evidence="13">
    <location>
        <begin position="5"/>
        <end position="228"/>
    </location>
</feature>
<evidence type="ECO:0000313" key="16">
    <source>
        <dbReference type="Proteomes" id="UP001237737"/>
    </source>
</evidence>
<evidence type="ECO:0000256" key="11">
    <source>
        <dbReference type="ARBA" id="ARBA00039461"/>
    </source>
</evidence>
<dbReference type="InterPro" id="IPR010737">
    <property type="entry name" value="4-carb_acid_sugar_kinase_N"/>
</dbReference>
<evidence type="ECO:0000256" key="4">
    <source>
        <dbReference type="ARBA" id="ARBA00022777"/>
    </source>
</evidence>
<feature type="domain" description="Four-carbon acid sugar kinase nucleotide binding" evidence="14">
    <location>
        <begin position="257"/>
        <end position="415"/>
    </location>
</feature>
<evidence type="ECO:0000256" key="6">
    <source>
        <dbReference type="ARBA" id="ARBA00023277"/>
    </source>
</evidence>
<keyword evidence="4" id="KW-0418">Kinase</keyword>
<keyword evidence="2" id="KW-0808">Transferase</keyword>
<name>A0ABT9SXC3_9GAMM</name>
<dbReference type="Pfam" id="PF07005">
    <property type="entry name" value="SBD_N"/>
    <property type="match status" value="1"/>
</dbReference>
<keyword evidence="6" id="KW-0119">Carbohydrate metabolism</keyword>
<comment type="function">
    <text evidence="9">Catalyzes the ATP-dependent phosphorylation of 3-oxo-tetronate to 3-oxo-tetronate 4-phosphate.</text>
</comment>
<keyword evidence="3" id="KW-0547">Nucleotide-binding</keyword>